<dbReference type="EMBL" id="POUA01000163">
    <property type="protein sequence ID" value="PZG41888.1"/>
    <property type="molecule type" value="Genomic_DNA"/>
</dbReference>
<dbReference type="RefSeq" id="WP_146607544.1">
    <property type="nucleotide sequence ID" value="NZ_POUA01000163.1"/>
</dbReference>
<gene>
    <name evidence="1" type="ORF">C1I98_20525</name>
</gene>
<dbReference type="AlphaFoldDB" id="A0A2W2GXG0"/>
<dbReference type="Proteomes" id="UP000248544">
    <property type="component" value="Unassembled WGS sequence"/>
</dbReference>
<keyword evidence="2" id="KW-1185">Reference proteome</keyword>
<comment type="caution">
    <text evidence="1">The sequence shown here is derived from an EMBL/GenBank/DDBJ whole genome shotgun (WGS) entry which is preliminary data.</text>
</comment>
<evidence type="ECO:0000313" key="1">
    <source>
        <dbReference type="EMBL" id="PZG41888.1"/>
    </source>
</evidence>
<proteinExistence type="predicted"/>
<accession>A0A2W2GXG0</accession>
<sequence>MRQGSYHYQAVRERGLGRRWRLAVKKERLCLVVSGSPYNNAPDTEYIWIVPASPGGDGLAVEALEHAARSDLDEEELDEPDQDYVRRVLDFVRWGIWGQEPFYAAPEPVLVAHRAALDRPARFDQGDIVHDGRNAFIVISGRAFNTVPETGVIWTVPLGPGNTVHPDRVITLDTGRLDTSRSRIPPDDLDALLTMIEGILDA</sequence>
<protein>
    <submittedName>
        <fullName evidence="1">Uncharacterized protein</fullName>
    </submittedName>
</protein>
<name>A0A2W2GXG0_9ACTN</name>
<reference evidence="1 2" key="1">
    <citation type="submission" date="2018-01" db="EMBL/GenBank/DDBJ databases">
        <title>Draft genome sequence of Sphaerisporangium sp. 7K107.</title>
        <authorList>
            <person name="Sahin N."/>
            <person name="Saygin H."/>
            <person name="Ay H."/>
        </authorList>
    </citation>
    <scope>NUCLEOTIDE SEQUENCE [LARGE SCALE GENOMIC DNA]</scope>
    <source>
        <strain evidence="1 2">7K107</strain>
    </source>
</reference>
<evidence type="ECO:0000313" key="2">
    <source>
        <dbReference type="Proteomes" id="UP000248544"/>
    </source>
</evidence>
<organism evidence="1 2">
    <name type="scientific">Spongiactinospora gelatinilytica</name>
    <dbReference type="NCBI Taxonomy" id="2666298"/>
    <lineage>
        <taxon>Bacteria</taxon>
        <taxon>Bacillati</taxon>
        <taxon>Actinomycetota</taxon>
        <taxon>Actinomycetes</taxon>
        <taxon>Streptosporangiales</taxon>
        <taxon>Streptosporangiaceae</taxon>
        <taxon>Spongiactinospora</taxon>
    </lineage>
</organism>